<reference evidence="2 3" key="1">
    <citation type="submission" date="2020-09" db="EMBL/GenBank/DDBJ databases">
        <title>Sinomicrobium weinanense sp. nov., a halophilic bacteria isolated from saline-alkali soil.</title>
        <authorList>
            <person name="Wu P."/>
            <person name="Ren H."/>
            <person name="Mei Y."/>
            <person name="Liang Y."/>
            <person name="Chen Z."/>
        </authorList>
    </citation>
    <scope>NUCLEOTIDE SEQUENCE [LARGE SCALE GENOMIC DNA]</scope>
    <source>
        <strain evidence="2 3">FJxs</strain>
    </source>
</reference>
<evidence type="ECO:0000313" key="3">
    <source>
        <dbReference type="Proteomes" id="UP000653730"/>
    </source>
</evidence>
<dbReference type="InterPro" id="IPR038727">
    <property type="entry name" value="NadR/Ttd14_AAA_dom"/>
</dbReference>
<dbReference type="SUPFAM" id="SSF52540">
    <property type="entry name" value="P-loop containing nucleoside triphosphate hydrolases"/>
    <property type="match status" value="1"/>
</dbReference>
<name>A0A926JWE1_9FLAO</name>
<evidence type="ECO:0000313" key="2">
    <source>
        <dbReference type="EMBL" id="MBC9798396.1"/>
    </source>
</evidence>
<organism evidence="2 3">
    <name type="scientific">Sinomicrobium weinanense</name>
    <dbReference type="NCBI Taxonomy" id="2842200"/>
    <lineage>
        <taxon>Bacteria</taxon>
        <taxon>Pseudomonadati</taxon>
        <taxon>Bacteroidota</taxon>
        <taxon>Flavobacteriia</taxon>
        <taxon>Flavobacteriales</taxon>
        <taxon>Flavobacteriaceae</taxon>
        <taxon>Sinomicrobium</taxon>
    </lineage>
</organism>
<dbReference type="RefSeq" id="WP_187967516.1">
    <property type="nucleotide sequence ID" value="NZ_JACVDC010000112.1"/>
</dbReference>
<accession>A0A926JWE1</accession>
<proteinExistence type="predicted"/>
<dbReference type="InterPro" id="IPR027417">
    <property type="entry name" value="P-loop_NTPase"/>
</dbReference>
<dbReference type="EMBL" id="JACVDC010000112">
    <property type="protein sequence ID" value="MBC9798396.1"/>
    <property type="molecule type" value="Genomic_DNA"/>
</dbReference>
<dbReference type="AlphaFoldDB" id="A0A926JWE1"/>
<dbReference type="Gene3D" id="3.40.50.300">
    <property type="entry name" value="P-loop containing nucleotide triphosphate hydrolases"/>
    <property type="match status" value="1"/>
</dbReference>
<feature type="domain" description="NadR/Ttd14 AAA" evidence="1">
    <location>
        <begin position="11"/>
        <end position="176"/>
    </location>
</feature>
<gene>
    <name evidence="2" type="ORF">IBL28_20680</name>
</gene>
<protein>
    <submittedName>
        <fullName evidence="2">AAA family ATPase</fullName>
    </submittedName>
</protein>
<dbReference type="Proteomes" id="UP000653730">
    <property type="component" value="Unassembled WGS sequence"/>
</dbReference>
<comment type="caution">
    <text evidence="2">The sequence shown here is derived from an EMBL/GenBank/DDBJ whole genome shotgun (WGS) entry which is preliminary data.</text>
</comment>
<dbReference type="Pfam" id="PF13521">
    <property type="entry name" value="AAA_28"/>
    <property type="match status" value="1"/>
</dbReference>
<sequence length="186" mass="21761">MPINQQKHRFYVMTGGPGVGKTTTLLALQKHGYDHVPEVARQVIREQMAQDGDALPWKNTEKYRDLMLSRSVDSYLSALEKQAEKPLFFDRGIPDTLAYSYLEDIPVSDELKEGLQDYRYRSEVFIFPPWEEIYKTDGERKQDFEEAVRTYEVMAEAYTRQGYELLVVPKTDVEERVKFILNHLNT</sequence>
<keyword evidence="3" id="KW-1185">Reference proteome</keyword>
<evidence type="ECO:0000259" key="1">
    <source>
        <dbReference type="Pfam" id="PF13521"/>
    </source>
</evidence>